<reference evidence="2" key="1">
    <citation type="journal article" date="2023" name="Nat. Commun.">
        <title>Diploid and tetraploid genomes of Acorus and the evolution of monocots.</title>
        <authorList>
            <person name="Ma L."/>
            <person name="Liu K.W."/>
            <person name="Li Z."/>
            <person name="Hsiao Y.Y."/>
            <person name="Qi Y."/>
            <person name="Fu T."/>
            <person name="Tang G.D."/>
            <person name="Zhang D."/>
            <person name="Sun W.H."/>
            <person name="Liu D.K."/>
            <person name="Li Y."/>
            <person name="Chen G.Z."/>
            <person name="Liu X.D."/>
            <person name="Liao X.Y."/>
            <person name="Jiang Y.T."/>
            <person name="Yu X."/>
            <person name="Hao Y."/>
            <person name="Huang J."/>
            <person name="Zhao X.W."/>
            <person name="Ke S."/>
            <person name="Chen Y.Y."/>
            <person name="Wu W.L."/>
            <person name="Hsu J.L."/>
            <person name="Lin Y.F."/>
            <person name="Huang M.D."/>
            <person name="Li C.Y."/>
            <person name="Huang L."/>
            <person name="Wang Z.W."/>
            <person name="Zhao X."/>
            <person name="Zhong W.Y."/>
            <person name="Peng D.H."/>
            <person name="Ahmad S."/>
            <person name="Lan S."/>
            <person name="Zhang J.S."/>
            <person name="Tsai W.C."/>
            <person name="Van de Peer Y."/>
            <person name="Liu Z.J."/>
        </authorList>
    </citation>
    <scope>NUCLEOTIDE SEQUENCE</scope>
    <source>
        <strain evidence="2">CP</strain>
    </source>
</reference>
<feature type="region of interest" description="Disordered" evidence="1">
    <location>
        <begin position="62"/>
        <end position="143"/>
    </location>
</feature>
<reference evidence="2" key="2">
    <citation type="submission" date="2023-06" db="EMBL/GenBank/DDBJ databases">
        <authorList>
            <person name="Ma L."/>
            <person name="Liu K.-W."/>
            <person name="Li Z."/>
            <person name="Hsiao Y.-Y."/>
            <person name="Qi Y."/>
            <person name="Fu T."/>
            <person name="Tang G."/>
            <person name="Zhang D."/>
            <person name="Sun W.-H."/>
            <person name="Liu D.-K."/>
            <person name="Li Y."/>
            <person name="Chen G.-Z."/>
            <person name="Liu X.-D."/>
            <person name="Liao X.-Y."/>
            <person name="Jiang Y.-T."/>
            <person name="Yu X."/>
            <person name="Hao Y."/>
            <person name="Huang J."/>
            <person name="Zhao X.-W."/>
            <person name="Ke S."/>
            <person name="Chen Y.-Y."/>
            <person name="Wu W.-L."/>
            <person name="Hsu J.-L."/>
            <person name="Lin Y.-F."/>
            <person name="Huang M.-D."/>
            <person name="Li C.-Y."/>
            <person name="Huang L."/>
            <person name="Wang Z.-W."/>
            <person name="Zhao X."/>
            <person name="Zhong W.-Y."/>
            <person name="Peng D.-H."/>
            <person name="Ahmad S."/>
            <person name="Lan S."/>
            <person name="Zhang J.-S."/>
            <person name="Tsai W.-C."/>
            <person name="Van De Peer Y."/>
            <person name="Liu Z.-J."/>
        </authorList>
    </citation>
    <scope>NUCLEOTIDE SEQUENCE</scope>
    <source>
        <strain evidence="2">CP</strain>
        <tissue evidence="2">Leaves</tissue>
    </source>
</reference>
<dbReference type="AlphaFoldDB" id="A0AAV9DDD6"/>
<sequence>MSSIRDHILSKFKCVCGAANVLADDLLPNKTLRETIDRMLESSSGSAENTRSFPQVQDLVSAHPSQLKAPSPTLSALSSKKRMSGDIAANVPPQSAEKKTSNSTDQSGVTLDSISTKVRTSQEGGLPSEEDQRKPMVSKQVSDMQRKEDFEDYGAEAIPLGQNGYNPYWGAMQMQCGVDPYVAYPLSMPYMGPFDASFGGALPQYPFGWSA</sequence>
<feature type="compositionally biased region" description="Polar residues" evidence="1">
    <location>
        <begin position="101"/>
        <end position="123"/>
    </location>
</feature>
<comment type="caution">
    <text evidence="2">The sequence shown here is derived from an EMBL/GenBank/DDBJ whole genome shotgun (WGS) entry which is preliminary data.</text>
</comment>
<protein>
    <submittedName>
        <fullName evidence="2">Uncharacterized protein</fullName>
    </submittedName>
</protein>
<keyword evidence="3" id="KW-1185">Reference proteome</keyword>
<accession>A0AAV9DDD6</accession>
<dbReference type="EMBL" id="JAUJYO010000014">
    <property type="protein sequence ID" value="KAK1298949.1"/>
    <property type="molecule type" value="Genomic_DNA"/>
</dbReference>
<name>A0AAV9DDD6_ACOCL</name>
<proteinExistence type="predicted"/>
<gene>
    <name evidence="2" type="ORF">QJS10_CPB14g00437</name>
</gene>
<evidence type="ECO:0000256" key="1">
    <source>
        <dbReference type="SAM" id="MobiDB-lite"/>
    </source>
</evidence>
<organism evidence="2 3">
    <name type="scientific">Acorus calamus</name>
    <name type="common">Sweet flag</name>
    <dbReference type="NCBI Taxonomy" id="4465"/>
    <lineage>
        <taxon>Eukaryota</taxon>
        <taxon>Viridiplantae</taxon>
        <taxon>Streptophyta</taxon>
        <taxon>Embryophyta</taxon>
        <taxon>Tracheophyta</taxon>
        <taxon>Spermatophyta</taxon>
        <taxon>Magnoliopsida</taxon>
        <taxon>Liliopsida</taxon>
        <taxon>Acoraceae</taxon>
        <taxon>Acorus</taxon>
    </lineage>
</organism>
<evidence type="ECO:0000313" key="3">
    <source>
        <dbReference type="Proteomes" id="UP001180020"/>
    </source>
</evidence>
<evidence type="ECO:0000313" key="2">
    <source>
        <dbReference type="EMBL" id="KAK1298949.1"/>
    </source>
</evidence>
<dbReference type="Proteomes" id="UP001180020">
    <property type="component" value="Unassembled WGS sequence"/>
</dbReference>